<evidence type="ECO:0000313" key="2">
    <source>
        <dbReference type="EMBL" id="BCH36617.1"/>
    </source>
</evidence>
<keyword evidence="2" id="KW-0548">Nucleotidyltransferase</keyword>
<accession>A0A7I8D380</accession>
<dbReference type="GO" id="GO:0006351">
    <property type="term" value="P:DNA-templated transcription"/>
    <property type="evidence" value="ECO:0007669"/>
    <property type="project" value="InterPro"/>
</dbReference>
<dbReference type="PROSITE" id="PS50525">
    <property type="entry name" value="RDRP_SSRNA_NEG_SEG"/>
    <property type="match status" value="1"/>
</dbReference>
<dbReference type="GO" id="GO:0003968">
    <property type="term" value="F:RNA-directed RNA polymerase activity"/>
    <property type="evidence" value="ECO:0007669"/>
    <property type="project" value="UniProtKB-KW"/>
</dbReference>
<dbReference type="Pfam" id="PF04196">
    <property type="entry name" value="Bunya_RdRp"/>
    <property type="match status" value="1"/>
</dbReference>
<sequence length="2123" mass="246966">MYRTVTSTIQATSAVSTNISRRLGASADLDRFSVGAVDQYFPRTLAEYQQYRRYMHDILCLGLIASDHYTQESLTLSKLGLVSSDPKLMSQKPDLFSIENDVLRVCEVSLTYNLENMTQEKSTKYNELFEFIEANSKYIVQFTPMVVDLTDAEWEDNLVKIPQEHLNLLKRFVNNLVLVHATPDGDSLRTQMNENIEINFPFCYDEQFWHESLLKNIGVKDMSLAVRVDELLHGFGKVDLGSDAVRDYLDKLTDCILTMKKLERPFPHPEPRDMSDFEAEWSKFAGVEATTNKLPVVLQLGSPTLTEEVETYSKDEIWDRIMSTSMYGGYVDHIKATKTDKEEFKESGILKLSLNQDELKAEMLQGPGRKRYIKQNNLKMDRKAPTHIGLDPRHCRLVDELIDIFNGINPADFLKPTRLVPQETCGYNLHQTIAKSIEKLSENGFDFLLQFYKRSTTEIILNSMKRRRSKEYVLCHSGFEGVWILIAPGPQLRTESNVEFVKFISSVEPISHPLVRDWPLVGNHWESEWLSVDTDRLKHWARCRERVNLSIVASAEKLIEPEFEFMKCLKEEINQGNYGLMSLIYLEDKSTTSTTIQTTRYIMMKSLGDKQLKGIVSKFPSRINSVLQSLVLQKTHDFALEVCSKRTSTFLRQQNVKRDENVGTLDETTTGVVGKIPRIFTYGQYVPIKYSFNEIYWCMMYNKDRQNKVQDSMKILNKIAKEEYKLLKELENRPEDVDKVNHLFGYHSVEDDLKHIQSEKPESHYFSLQAVSLGIALQDHHPENFAPNSSWLSSQKLHDILNKNLSEYATFKASVRQIKDIVEMDDLRSIEEIGKRTKCIELVYEIVTNENLHKACEVAMSYSGINSRNYRTVIQIFKKNQIGGVREILILFIKARIMINLTEEVARLLSKADKRETLTKGRDKRLMMRGDYEELSSKFQEGTPLLFVKNSYDMSTWCQKFIPTIFLPIYNHRMEKLQGMIQLSRFIMLSHCLKEIEYPQKLVHQWIKYKDERHEEESLQFYKEKFLKDRSPKMVNVSNMGQGILHYNSTVLALSCQSLRDKLFEVCLQKLSRPRSIFWKTRVGSDDKGDTIALDLTHDDCIFQARLLEQCAAVSERLHAMELSVKSASGNLIYEFNSAYMANLEVQSPIIKFTMAAVDMIGTDSCTQFVNESYSRIRQLRENGGTSLLCMLAHLYNKAHFEEIFRTGQGMVNDPTVLFSLPRSCIPYDFGNYPIYDCDIQDMIGPEFHNYLVFTNKETPDFILKMLYTNSVKLTEDNTILPDEDEGLFKKDSFNISQGLVKQLENMKSRLNLSRTAIEDYLQKNPFLIIRGPLSPEETAITIASKLYTRGAAISLRRTSPVIYLGRLTAFETARAWNVLVTGEGKEERIKLNFRDYMSHIKQIAEKNPVEIRKFKALIFPQHNSFEVVRSYQKIFGMKKQNMKMFSQSIRTWILNNYNYNFYYSLRDILETSFGLSSRASREDVEEMRKAVPFDISSYENFIENCRLSGLKPLDLFYYLTKVYKSQTQKKAQVFAYGPTTSSLNLTLANIKRYNHMAGSVMEVDFEVDQEILENALTPSAEFDRLKLAFNLLMLEIQGSIHCDFEYVNILNEFRFNDVTLFESVETILRNMHSIAKLDAQMRKICIMLASNVFNKSEFLAKLIDWKQLCYTYVKKQKKDQHGTWVGDLQVLVNYSNECFMLNQSSGFNYVETNRINDLQEFQYALYRVTKLMGIDFNDMFTMTNLKPMDLYKQGKNLYLIRSYTKNKQKLNINYNPEFKYSRIRDLSNFKIDYEQLKDGSTQIALKDELHMRIVVCHYPGHYYPVEIPRSLMMNPNIFINGLRVTKLFKQRQWFINGRLPPFNAKEAVAVLKNDIKPEVMRSVAVDTKTKIQTYMDEFEEFHDNVWFERIDDPNVALYDDEQLDIDMTRQTRIMDSTQNIMDMFQKASQELLETKWADEYQKEYDWANAQMEEDVLGFVRALGENKIRKAKRDFFTLSNMRLSTTFMNRILDLFFKSNTIRSESPRDLPDYALHVKSALENKEGNELLLSNLFKYIISRISTLTGKSLESIEATIVDLSSKKRHYNTIDRLTRYLNLESPDLYDLLGGFGEDQVSESEDDMF</sequence>
<dbReference type="EMBL" id="LC553679">
    <property type="protein sequence ID" value="BCH36617.1"/>
    <property type="molecule type" value="Viral_cRNA"/>
</dbReference>
<protein>
    <submittedName>
        <fullName evidence="2">RNA-dependent RNA polymerase</fullName>
    </submittedName>
</protein>
<dbReference type="InterPro" id="IPR007322">
    <property type="entry name" value="RNA_pol_bunyavir"/>
</dbReference>
<dbReference type="GO" id="GO:0039694">
    <property type="term" value="P:viral RNA genome replication"/>
    <property type="evidence" value="ECO:0007669"/>
    <property type="project" value="InterPro"/>
</dbReference>
<reference evidence="2" key="1">
    <citation type="submission" date="2020-06" db="EMBL/GenBank/DDBJ databases">
        <title>Discovery of novel viral sequences from mycovirus by FLDS-based high quality screening.</title>
        <authorList>
            <person name="Urayama S."/>
            <person name="Yaguchi T."/>
            <person name="Hagiwara D."/>
            <person name="Chiba Y."/>
        </authorList>
    </citation>
    <scope>NUCLEOTIDE SEQUENCE</scope>
    <source>
        <strain evidence="2">J-YC</strain>
    </source>
</reference>
<feature type="domain" description="RdRp catalytic" evidence="1">
    <location>
        <begin position="936"/>
        <end position="1129"/>
    </location>
</feature>
<keyword evidence="2" id="KW-0696">RNA-directed RNA polymerase</keyword>
<organism evidence="2">
    <name type="scientific">Aspergillus fumigatus negative-stranded RNA virus 1</name>
    <dbReference type="NCBI Taxonomy" id="2749925"/>
    <lineage>
        <taxon>Viruses</taxon>
        <taxon>Riboviria</taxon>
    </lineage>
</organism>
<evidence type="ECO:0000259" key="1">
    <source>
        <dbReference type="PROSITE" id="PS50525"/>
    </source>
</evidence>
<proteinExistence type="predicted"/>
<name>A0A7I8D380_9VIRU</name>
<keyword evidence="2" id="KW-0808">Transferase</keyword>
<dbReference type="InterPro" id="IPR007099">
    <property type="entry name" value="RNA-dir_pol_NSvirus"/>
</dbReference>